<dbReference type="RefSeq" id="WP_106539375.1">
    <property type="nucleotide sequence ID" value="NZ_ML142904.1"/>
</dbReference>
<evidence type="ECO:0000313" key="6">
    <source>
        <dbReference type="Proteomes" id="UP000243528"/>
    </source>
</evidence>
<dbReference type="OrthoDB" id="9795501at2"/>
<dbReference type="InterPro" id="IPR036291">
    <property type="entry name" value="NAD(P)-bd_dom_sf"/>
</dbReference>
<dbReference type="SUPFAM" id="SSF51735">
    <property type="entry name" value="NAD(P)-binding Rossmann-fold domains"/>
    <property type="match status" value="1"/>
</dbReference>
<dbReference type="EMBL" id="PYGE01000022">
    <property type="protein sequence ID" value="PSK97548.1"/>
    <property type="molecule type" value="Genomic_DNA"/>
</dbReference>
<keyword evidence="2" id="KW-0560">Oxidoreductase</keyword>
<dbReference type="PANTHER" id="PTHR43103:SF5">
    <property type="entry name" value="4-EPIMERASE, PUTATIVE (AFU_ORTHOLOGUE AFUA_7G00360)-RELATED"/>
    <property type="match status" value="1"/>
</dbReference>
<evidence type="ECO:0000256" key="1">
    <source>
        <dbReference type="ARBA" id="ARBA00007637"/>
    </source>
</evidence>
<name>A0A2P8DK32_9ACTN</name>
<feature type="domain" description="NAD-dependent epimerase/dehydratase" evidence="4">
    <location>
        <begin position="2"/>
        <end position="226"/>
    </location>
</feature>
<proteinExistence type="inferred from homology"/>
<protein>
    <submittedName>
        <fullName evidence="5">Nucleoside-diphosphate-sugar epimerase</fullName>
    </submittedName>
</protein>
<sequence length="287" mass="31208">MIIVTGGSGTAGRACIDELTAHGYDVTSVDLVPPADPEVPHSRVDLTDFGDTIAAFAGIDDAVSDVTGIVHLAAIPAPGLATNHVTFHTNITSTYNAFEAARQLGIRNIVWASSETVLGLPFDVPPPYVPVDEDYPGRPESSYSLSKLLGETMAEQFCRWTPRTKIIGLRLSNVMVPDDYQVFPGFQDDPSVRKWNLWGYIDARDAAQAFRLALEADRTGADVFVIANADTVMTASNDSLLGELYPDVPRRREVGEHETLLAIDKARRELGYAPRYSWRDSAAAGGR</sequence>
<evidence type="ECO:0000259" key="4">
    <source>
        <dbReference type="Pfam" id="PF01370"/>
    </source>
</evidence>
<comment type="similarity">
    <text evidence="1">Belongs to the NAD(P)-dependent epimerase/dehydratase family.</text>
</comment>
<evidence type="ECO:0000313" key="5">
    <source>
        <dbReference type="EMBL" id="PSK97548.1"/>
    </source>
</evidence>
<keyword evidence="6" id="KW-1185">Reference proteome</keyword>
<dbReference type="PANTHER" id="PTHR43103">
    <property type="entry name" value="NUCLEOSIDE-DIPHOSPHATE-SUGAR EPIMERASE"/>
    <property type="match status" value="1"/>
</dbReference>
<keyword evidence="3" id="KW-0520">NAD</keyword>
<dbReference type="InterPro" id="IPR001509">
    <property type="entry name" value="Epimerase_deHydtase"/>
</dbReference>
<evidence type="ECO:0000256" key="2">
    <source>
        <dbReference type="ARBA" id="ARBA00023002"/>
    </source>
</evidence>
<organism evidence="5 6">
    <name type="scientific">Haloactinopolyspora alba</name>
    <dbReference type="NCBI Taxonomy" id="648780"/>
    <lineage>
        <taxon>Bacteria</taxon>
        <taxon>Bacillati</taxon>
        <taxon>Actinomycetota</taxon>
        <taxon>Actinomycetes</taxon>
        <taxon>Jiangellales</taxon>
        <taxon>Jiangellaceae</taxon>
        <taxon>Haloactinopolyspora</taxon>
    </lineage>
</organism>
<dbReference type="GO" id="GO:0016491">
    <property type="term" value="F:oxidoreductase activity"/>
    <property type="evidence" value="ECO:0007669"/>
    <property type="project" value="UniProtKB-KW"/>
</dbReference>
<accession>A0A2P8DK32</accession>
<gene>
    <name evidence="5" type="ORF">CLV30_12240</name>
</gene>
<evidence type="ECO:0000256" key="3">
    <source>
        <dbReference type="ARBA" id="ARBA00023027"/>
    </source>
</evidence>
<dbReference type="Pfam" id="PF01370">
    <property type="entry name" value="Epimerase"/>
    <property type="match status" value="1"/>
</dbReference>
<reference evidence="5 6" key="1">
    <citation type="submission" date="2018-03" db="EMBL/GenBank/DDBJ databases">
        <title>Genomic Encyclopedia of Archaeal and Bacterial Type Strains, Phase II (KMG-II): from individual species to whole genera.</title>
        <authorList>
            <person name="Goeker M."/>
        </authorList>
    </citation>
    <scope>NUCLEOTIDE SEQUENCE [LARGE SCALE GENOMIC DNA]</scope>
    <source>
        <strain evidence="5 6">DSM 45211</strain>
    </source>
</reference>
<dbReference type="Proteomes" id="UP000243528">
    <property type="component" value="Unassembled WGS sequence"/>
</dbReference>
<dbReference type="Gene3D" id="3.40.50.720">
    <property type="entry name" value="NAD(P)-binding Rossmann-like Domain"/>
    <property type="match status" value="1"/>
</dbReference>
<comment type="caution">
    <text evidence="5">The sequence shown here is derived from an EMBL/GenBank/DDBJ whole genome shotgun (WGS) entry which is preliminary data.</text>
</comment>
<dbReference type="AlphaFoldDB" id="A0A2P8DK32"/>